<dbReference type="Proteomes" id="UP000063429">
    <property type="component" value="Chromosome"/>
</dbReference>
<name>A0ABN4HWY8_9BURK</name>
<gene>
    <name evidence="1" type="ORF">F506_03125</name>
</gene>
<evidence type="ECO:0008006" key="3">
    <source>
        <dbReference type="Google" id="ProtNLM"/>
    </source>
</evidence>
<sequence length="77" mass="8328">MIVNNRCRSVAAAMAPAKGDRTAASGCRQWCKPRTAAPILVRKLTKLLQIAFSIVDNAGRRYDSCIVANKLSLPSNP</sequence>
<keyword evidence="2" id="KW-1185">Reference proteome</keyword>
<dbReference type="EMBL" id="CP011409">
    <property type="protein sequence ID" value="AKZ61791.1"/>
    <property type="molecule type" value="Genomic_DNA"/>
</dbReference>
<protein>
    <recommendedName>
        <fullName evidence="3">Transposase IS116/IS110/IS902 family protein</fullName>
    </recommendedName>
</protein>
<accession>A0ABN4HWY8</accession>
<organism evidence="1 2">
    <name type="scientific">Herbaspirillum hiltneri N3</name>
    <dbReference type="NCBI Taxonomy" id="1262470"/>
    <lineage>
        <taxon>Bacteria</taxon>
        <taxon>Pseudomonadati</taxon>
        <taxon>Pseudomonadota</taxon>
        <taxon>Betaproteobacteria</taxon>
        <taxon>Burkholderiales</taxon>
        <taxon>Oxalobacteraceae</taxon>
        <taxon>Herbaspirillum</taxon>
    </lineage>
</organism>
<reference evidence="2" key="1">
    <citation type="journal article" date="2015" name="Genome Announc.">
        <title>Complete Genome Sequence of Herbaspirillum hiltneri N3 (DSM 17495), Isolated from Surface-Sterilized Wheat Roots.</title>
        <authorList>
            <person name="Guizelini D."/>
            <person name="Saizaki P.M."/>
            <person name="Coimbra N.A."/>
            <person name="Weiss V.A."/>
            <person name="Faoro H."/>
            <person name="Sfeir M.Z."/>
            <person name="Baura V.A."/>
            <person name="Monteiro R.A."/>
            <person name="Chubatsu L.S."/>
            <person name="Souza E.M."/>
            <person name="Cruz L.M."/>
            <person name="Pedrosa F.O."/>
            <person name="Raittz R.T."/>
            <person name="Marchaukoski J.N."/>
            <person name="Steffens M.B."/>
        </authorList>
    </citation>
    <scope>NUCLEOTIDE SEQUENCE [LARGE SCALE GENOMIC DNA]</scope>
    <source>
        <strain evidence="2">N3</strain>
    </source>
</reference>
<proteinExistence type="predicted"/>
<evidence type="ECO:0000313" key="1">
    <source>
        <dbReference type="EMBL" id="AKZ61791.1"/>
    </source>
</evidence>
<evidence type="ECO:0000313" key="2">
    <source>
        <dbReference type="Proteomes" id="UP000063429"/>
    </source>
</evidence>